<dbReference type="Proteomes" id="UP001299608">
    <property type="component" value="Unassembled WGS sequence"/>
</dbReference>
<reference evidence="3" key="1">
    <citation type="submission" date="2022-01" db="EMBL/GenBank/DDBJ databases">
        <title>Collection of gut derived symbiotic bacterial strains cultured from healthy donors.</title>
        <authorList>
            <person name="Lin H."/>
            <person name="Kohout C."/>
            <person name="Waligurski E."/>
            <person name="Pamer E.G."/>
        </authorList>
    </citation>
    <scope>NUCLEOTIDE SEQUENCE</scope>
    <source>
        <strain evidence="3">DFI.6.55</strain>
    </source>
</reference>
<keyword evidence="3" id="KW-0547">Nucleotide-binding</keyword>
<dbReference type="PANTHER" id="PTHR35894">
    <property type="entry name" value="GENERAL SECRETION PATHWAY PROTEIN A-RELATED"/>
    <property type="match status" value="1"/>
</dbReference>
<dbReference type="Gene3D" id="3.40.50.300">
    <property type="entry name" value="P-loop containing nucleotide triphosphate hydrolases"/>
    <property type="match status" value="1"/>
</dbReference>
<keyword evidence="3" id="KW-0067">ATP-binding</keyword>
<dbReference type="RefSeq" id="WP_238053538.1">
    <property type="nucleotide sequence ID" value="NZ_JAKNGE010000011.1"/>
</dbReference>
<dbReference type="EMBL" id="JAKNGE010000011">
    <property type="protein sequence ID" value="MCG4745843.1"/>
    <property type="molecule type" value="Genomic_DNA"/>
</dbReference>
<feature type="region of interest" description="Disordered" evidence="1">
    <location>
        <begin position="92"/>
        <end position="115"/>
    </location>
</feature>
<sequence length="347" mass="40079">MKSLAERVCVRLLVLPMNKTELAWQFEKEGMKCSRSMLSQYLNGKYPSDCKQLEERLERWLEETREEAEQREKKKPDQVGKYHKQVEEQFAARKNEQESGPSDKPTAEPTHIGQKPEVFESDDYVNVVGICNLCQQQRGSAIVVGRSGYGKTYSLKQYSRLPRVVYIECNESMSCRDLIRRIEKQLGLPKRYGTNDERLEEISDFFNINPGYLVIVDEADKLINKYTIKKIELLRTIMDSAAVGMVLAGELSLEAHLAAYDERFANRMDFAYRLHGLTREEIGKYLDGWAIEDGVMDVLISRARNSKNGCFRLFDRTMNNIIRIMTEKNQTVISEKIINEASAMMLL</sequence>
<feature type="domain" description="ORC1/DEAH AAA+ ATPase" evidence="2">
    <location>
        <begin position="136"/>
        <end position="254"/>
    </location>
</feature>
<proteinExistence type="predicted"/>
<dbReference type="InterPro" id="IPR049945">
    <property type="entry name" value="AAA_22"/>
</dbReference>
<evidence type="ECO:0000256" key="1">
    <source>
        <dbReference type="SAM" id="MobiDB-lite"/>
    </source>
</evidence>
<dbReference type="AlphaFoldDB" id="A0AAW5BPC1"/>
<dbReference type="Pfam" id="PF13401">
    <property type="entry name" value="AAA_22"/>
    <property type="match status" value="1"/>
</dbReference>
<dbReference type="Gene3D" id="1.10.260.40">
    <property type="entry name" value="lambda repressor-like DNA-binding domains"/>
    <property type="match status" value="1"/>
</dbReference>
<dbReference type="PANTHER" id="PTHR35894:SF5">
    <property type="entry name" value="MU-LIKE PROPHAGE FLUMU DNA TRANSPOSITION PROTEIN B"/>
    <property type="match status" value="1"/>
</dbReference>
<dbReference type="InterPro" id="IPR027417">
    <property type="entry name" value="P-loop_NTPase"/>
</dbReference>
<accession>A0AAW5BPC1</accession>
<organism evidence="3 4">
    <name type="scientific">Enterocloster aldenensis</name>
    <dbReference type="NCBI Taxonomy" id="358742"/>
    <lineage>
        <taxon>Bacteria</taxon>
        <taxon>Bacillati</taxon>
        <taxon>Bacillota</taxon>
        <taxon>Clostridia</taxon>
        <taxon>Lachnospirales</taxon>
        <taxon>Lachnospiraceae</taxon>
        <taxon>Enterocloster</taxon>
    </lineage>
</organism>
<evidence type="ECO:0000313" key="3">
    <source>
        <dbReference type="EMBL" id="MCG4745843.1"/>
    </source>
</evidence>
<protein>
    <submittedName>
        <fullName evidence="3">ATP-binding protein</fullName>
    </submittedName>
</protein>
<dbReference type="GO" id="GO:0003677">
    <property type="term" value="F:DNA binding"/>
    <property type="evidence" value="ECO:0007669"/>
    <property type="project" value="InterPro"/>
</dbReference>
<evidence type="ECO:0000259" key="2">
    <source>
        <dbReference type="Pfam" id="PF13401"/>
    </source>
</evidence>
<dbReference type="GO" id="GO:0016887">
    <property type="term" value="F:ATP hydrolysis activity"/>
    <property type="evidence" value="ECO:0007669"/>
    <property type="project" value="InterPro"/>
</dbReference>
<dbReference type="SUPFAM" id="SSF52540">
    <property type="entry name" value="P-loop containing nucleoside triphosphate hydrolases"/>
    <property type="match status" value="1"/>
</dbReference>
<dbReference type="InterPro" id="IPR052026">
    <property type="entry name" value="ExeA_AAA_ATPase_DNA-bind"/>
</dbReference>
<gene>
    <name evidence="3" type="ORF">L0N08_10510</name>
</gene>
<dbReference type="InterPro" id="IPR010982">
    <property type="entry name" value="Lambda_DNA-bd_dom_sf"/>
</dbReference>
<comment type="caution">
    <text evidence="3">The sequence shown here is derived from an EMBL/GenBank/DDBJ whole genome shotgun (WGS) entry which is preliminary data.</text>
</comment>
<dbReference type="GO" id="GO:0005524">
    <property type="term" value="F:ATP binding"/>
    <property type="evidence" value="ECO:0007669"/>
    <property type="project" value="UniProtKB-KW"/>
</dbReference>
<name>A0AAW5BPC1_9FIRM</name>
<evidence type="ECO:0000313" key="4">
    <source>
        <dbReference type="Proteomes" id="UP001299608"/>
    </source>
</evidence>